<feature type="compositionally biased region" description="Gly residues" evidence="1">
    <location>
        <begin position="26"/>
        <end position="42"/>
    </location>
</feature>
<name>A0A7S1CJ85_9STRA</name>
<dbReference type="InterPro" id="IPR001932">
    <property type="entry name" value="PPM-type_phosphatase-like_dom"/>
</dbReference>
<feature type="domain" description="PPM-type phosphatase" evidence="2">
    <location>
        <begin position="91"/>
        <end position="380"/>
    </location>
</feature>
<feature type="compositionally biased region" description="Acidic residues" evidence="1">
    <location>
        <begin position="55"/>
        <end position="66"/>
    </location>
</feature>
<feature type="region of interest" description="Disordered" evidence="1">
    <location>
        <begin position="24"/>
        <end position="66"/>
    </location>
</feature>
<protein>
    <recommendedName>
        <fullName evidence="2">PPM-type phosphatase domain-containing protein</fullName>
    </recommendedName>
</protein>
<dbReference type="PANTHER" id="PTHR47992">
    <property type="entry name" value="PROTEIN PHOSPHATASE"/>
    <property type="match status" value="1"/>
</dbReference>
<reference evidence="3" key="1">
    <citation type="submission" date="2021-01" db="EMBL/GenBank/DDBJ databases">
        <authorList>
            <person name="Corre E."/>
            <person name="Pelletier E."/>
            <person name="Niang G."/>
            <person name="Scheremetjew M."/>
            <person name="Finn R."/>
            <person name="Kale V."/>
            <person name="Holt S."/>
            <person name="Cochrane G."/>
            <person name="Meng A."/>
            <person name="Brown T."/>
            <person name="Cohen L."/>
        </authorList>
    </citation>
    <scope>NUCLEOTIDE SEQUENCE</scope>
    <source>
        <strain evidence="3">Ms1</strain>
    </source>
</reference>
<proteinExistence type="predicted"/>
<dbReference type="Pfam" id="PF00481">
    <property type="entry name" value="PP2C"/>
    <property type="match status" value="1"/>
</dbReference>
<gene>
    <name evidence="3" type="ORF">BSP0115_LOCUS12521</name>
</gene>
<evidence type="ECO:0000259" key="2">
    <source>
        <dbReference type="PROSITE" id="PS51746"/>
    </source>
</evidence>
<sequence length="381" mass="41631">MSVARTGGAGARPRAAADKAGAMYGARGGAAGGAGRAAGGRAGRAARPAPRAHAEEEDKVGEEEATTEWVELKDTFVTYSNLPPMEFERARVAAHSKIGRRKYQEDRFVVCPRLLGRDDLQFYGVFDGTVGDFTSDYVHTTILLNCVRSLPFRTAISAPPEEFLSAANLAYFEAAMRETYRKTDEDLLAQCREHRINYSASTSVTALLTGNVLTVGHLADSRIVLGREEGGRMRGIMLTHDHKPDQREELARIEAAGGSLTYLHGGKPFIRGGDFVERQARGDRPMQLNYSRAFGAKDLKCYGLSNIPDVAQIHLTDADKLIVLGSDGIWDVVDADTAVRRAWEVMRAGGDPSQDLVDFALHEHDRKGSIDNVTALCIFFK</sequence>
<dbReference type="InterPro" id="IPR015655">
    <property type="entry name" value="PP2C"/>
</dbReference>
<evidence type="ECO:0000313" key="3">
    <source>
        <dbReference type="EMBL" id="CAD8919259.1"/>
    </source>
</evidence>
<dbReference type="AlphaFoldDB" id="A0A7S1CJ85"/>
<dbReference type="Gene3D" id="3.60.40.10">
    <property type="entry name" value="PPM-type phosphatase domain"/>
    <property type="match status" value="1"/>
</dbReference>
<dbReference type="PROSITE" id="PS51746">
    <property type="entry name" value="PPM_2"/>
    <property type="match status" value="1"/>
</dbReference>
<accession>A0A7S1CJ85</accession>
<organism evidence="3">
    <name type="scientific">Bicosoecida sp. CB-2014</name>
    <dbReference type="NCBI Taxonomy" id="1486930"/>
    <lineage>
        <taxon>Eukaryota</taxon>
        <taxon>Sar</taxon>
        <taxon>Stramenopiles</taxon>
        <taxon>Bigyra</taxon>
        <taxon>Opalozoa</taxon>
        <taxon>Bicosoecida</taxon>
    </lineage>
</organism>
<dbReference type="EMBL" id="HBFS01018600">
    <property type="protein sequence ID" value="CAD8919259.1"/>
    <property type="molecule type" value="Transcribed_RNA"/>
</dbReference>
<dbReference type="GO" id="GO:0004722">
    <property type="term" value="F:protein serine/threonine phosphatase activity"/>
    <property type="evidence" value="ECO:0007669"/>
    <property type="project" value="InterPro"/>
</dbReference>
<dbReference type="CDD" id="cd00143">
    <property type="entry name" value="PP2Cc"/>
    <property type="match status" value="1"/>
</dbReference>
<dbReference type="SMART" id="SM00332">
    <property type="entry name" value="PP2Cc"/>
    <property type="match status" value="1"/>
</dbReference>
<evidence type="ECO:0000256" key="1">
    <source>
        <dbReference type="SAM" id="MobiDB-lite"/>
    </source>
</evidence>
<dbReference type="SUPFAM" id="SSF81606">
    <property type="entry name" value="PP2C-like"/>
    <property type="match status" value="1"/>
</dbReference>
<dbReference type="InterPro" id="IPR036457">
    <property type="entry name" value="PPM-type-like_dom_sf"/>
</dbReference>